<dbReference type="EMBL" id="FQ790354">
    <property type="protein sequence ID" value="CCD55479.1"/>
    <property type="molecule type" value="Genomic_DNA"/>
</dbReference>
<dbReference type="Proteomes" id="UP000008177">
    <property type="component" value="Unplaced contigs"/>
</dbReference>
<evidence type="ECO:0000313" key="2">
    <source>
        <dbReference type="Proteomes" id="UP000008177"/>
    </source>
</evidence>
<sequence length="83" mass="9539">MLDLDLVSQVRSQHHCARRGTLEKECIKLSKGQRRLSRRTCTSRLSINPKPSDLICPVLSGWLFVHVREVNIRPSPCIFETQP</sequence>
<reference evidence="2" key="1">
    <citation type="journal article" date="2011" name="PLoS Genet.">
        <title>Genomic analysis of the necrotrophic fungal pathogens Sclerotinia sclerotiorum and Botrytis cinerea.</title>
        <authorList>
            <person name="Amselem J."/>
            <person name="Cuomo C.A."/>
            <person name="van Kan J.A."/>
            <person name="Viaud M."/>
            <person name="Benito E.P."/>
            <person name="Couloux A."/>
            <person name="Coutinho P.M."/>
            <person name="de Vries R.P."/>
            <person name="Dyer P.S."/>
            <person name="Fillinger S."/>
            <person name="Fournier E."/>
            <person name="Gout L."/>
            <person name="Hahn M."/>
            <person name="Kohn L."/>
            <person name="Lapalu N."/>
            <person name="Plummer K.M."/>
            <person name="Pradier J.M."/>
            <person name="Quevillon E."/>
            <person name="Sharon A."/>
            <person name="Simon A."/>
            <person name="ten Have A."/>
            <person name="Tudzynski B."/>
            <person name="Tudzynski P."/>
            <person name="Wincker P."/>
            <person name="Andrew M."/>
            <person name="Anthouard V."/>
            <person name="Beever R.E."/>
            <person name="Beffa R."/>
            <person name="Benoit I."/>
            <person name="Bouzid O."/>
            <person name="Brault B."/>
            <person name="Chen Z."/>
            <person name="Choquer M."/>
            <person name="Collemare J."/>
            <person name="Cotton P."/>
            <person name="Danchin E.G."/>
            <person name="Da Silva C."/>
            <person name="Gautier A."/>
            <person name="Giraud C."/>
            <person name="Giraud T."/>
            <person name="Gonzalez C."/>
            <person name="Grossetete S."/>
            <person name="Guldener U."/>
            <person name="Henrissat B."/>
            <person name="Howlett B.J."/>
            <person name="Kodira C."/>
            <person name="Kretschmer M."/>
            <person name="Lappartient A."/>
            <person name="Leroch M."/>
            <person name="Levis C."/>
            <person name="Mauceli E."/>
            <person name="Neuveglise C."/>
            <person name="Oeser B."/>
            <person name="Pearson M."/>
            <person name="Poulain J."/>
            <person name="Poussereau N."/>
            <person name="Quesneville H."/>
            <person name="Rascle C."/>
            <person name="Schumacher J."/>
            <person name="Segurens B."/>
            <person name="Sexton A."/>
            <person name="Silva E."/>
            <person name="Sirven C."/>
            <person name="Soanes D.M."/>
            <person name="Talbot N.J."/>
            <person name="Templeton M."/>
            <person name="Yandava C."/>
            <person name="Yarden O."/>
            <person name="Zeng Q."/>
            <person name="Rollins J.A."/>
            <person name="Lebrun M.H."/>
            <person name="Dickman M."/>
        </authorList>
    </citation>
    <scope>NUCLEOTIDE SEQUENCE [LARGE SCALE GENOMIC DNA]</scope>
    <source>
        <strain evidence="2">T4</strain>
    </source>
</reference>
<dbReference type="HOGENOM" id="CLU_2542324_0_0_1"/>
<protein>
    <submittedName>
        <fullName evidence="1">Uncharacterized protein</fullName>
    </submittedName>
</protein>
<proteinExistence type="predicted"/>
<dbReference type="InParanoid" id="G2YV31"/>
<evidence type="ECO:0000313" key="1">
    <source>
        <dbReference type="EMBL" id="CCD55479.1"/>
    </source>
</evidence>
<accession>G2YV31</accession>
<gene>
    <name evidence="1" type="ORF">BofuT4_uP158750.1</name>
</gene>
<name>G2YV31_BOTF4</name>
<dbReference type="AlphaFoldDB" id="G2YV31"/>
<organism evidence="1 2">
    <name type="scientific">Botryotinia fuckeliana (strain T4)</name>
    <name type="common">Noble rot fungus</name>
    <name type="synonym">Botrytis cinerea</name>
    <dbReference type="NCBI Taxonomy" id="999810"/>
    <lineage>
        <taxon>Eukaryota</taxon>
        <taxon>Fungi</taxon>
        <taxon>Dikarya</taxon>
        <taxon>Ascomycota</taxon>
        <taxon>Pezizomycotina</taxon>
        <taxon>Leotiomycetes</taxon>
        <taxon>Helotiales</taxon>
        <taxon>Sclerotiniaceae</taxon>
        <taxon>Botrytis</taxon>
    </lineage>
</organism>